<evidence type="ECO:0000256" key="3">
    <source>
        <dbReference type="ARBA" id="ARBA00022692"/>
    </source>
</evidence>
<dbReference type="AlphaFoldDB" id="A0A1H0KRZ8"/>
<evidence type="ECO:0000313" key="7">
    <source>
        <dbReference type="EMBL" id="SDO58728.1"/>
    </source>
</evidence>
<dbReference type="Proteomes" id="UP000198827">
    <property type="component" value="Chromosome I"/>
</dbReference>
<keyword evidence="3 6" id="KW-0812">Transmembrane</keyword>
<evidence type="ECO:0000313" key="8">
    <source>
        <dbReference type="Proteomes" id="UP000198827"/>
    </source>
</evidence>
<evidence type="ECO:0000256" key="1">
    <source>
        <dbReference type="ARBA" id="ARBA00004651"/>
    </source>
</evidence>
<keyword evidence="5 6" id="KW-0472">Membrane</keyword>
<evidence type="ECO:0000256" key="2">
    <source>
        <dbReference type="ARBA" id="ARBA00022475"/>
    </source>
</evidence>
<evidence type="ECO:0000256" key="5">
    <source>
        <dbReference type="ARBA" id="ARBA00023136"/>
    </source>
</evidence>
<dbReference type="EMBL" id="LT629705">
    <property type="protein sequence ID" value="SDO58728.1"/>
    <property type="molecule type" value="Genomic_DNA"/>
</dbReference>
<dbReference type="PANTHER" id="PTHR30086">
    <property type="entry name" value="ARGININE EXPORTER PROTEIN ARGO"/>
    <property type="match status" value="1"/>
</dbReference>
<gene>
    <name evidence="7" type="ORF">SAMN04489798_3337</name>
</gene>
<dbReference type="OrthoDB" id="9812084at2"/>
<dbReference type="GO" id="GO:0015171">
    <property type="term" value="F:amino acid transmembrane transporter activity"/>
    <property type="evidence" value="ECO:0007669"/>
    <property type="project" value="TreeGrafter"/>
</dbReference>
<feature type="transmembrane region" description="Helical" evidence="6">
    <location>
        <begin position="72"/>
        <end position="89"/>
    </location>
</feature>
<feature type="transmembrane region" description="Helical" evidence="6">
    <location>
        <begin position="6"/>
        <end position="30"/>
    </location>
</feature>
<protein>
    <submittedName>
        <fullName evidence="7">Threonine/homoserine/homoserine lactone efflux protein</fullName>
    </submittedName>
</protein>
<proteinExistence type="predicted"/>
<dbReference type="Pfam" id="PF01810">
    <property type="entry name" value="LysE"/>
    <property type="match status" value="1"/>
</dbReference>
<keyword evidence="4 6" id="KW-1133">Transmembrane helix</keyword>
<dbReference type="GO" id="GO:0005886">
    <property type="term" value="C:plasma membrane"/>
    <property type="evidence" value="ECO:0007669"/>
    <property type="project" value="UniProtKB-SubCell"/>
</dbReference>
<evidence type="ECO:0000256" key="6">
    <source>
        <dbReference type="SAM" id="Phobius"/>
    </source>
</evidence>
<evidence type="ECO:0000256" key="4">
    <source>
        <dbReference type="ARBA" id="ARBA00022989"/>
    </source>
</evidence>
<dbReference type="InterPro" id="IPR001123">
    <property type="entry name" value="LeuE-type"/>
</dbReference>
<dbReference type="RefSeq" id="WP_090182401.1">
    <property type="nucleotide sequence ID" value="NZ_LT629705.1"/>
</dbReference>
<comment type="subcellular location">
    <subcellularLocation>
        <location evidence="1">Cell membrane</location>
        <topology evidence="1">Multi-pass membrane protein</topology>
    </subcellularLocation>
</comment>
<dbReference type="PANTHER" id="PTHR30086:SF20">
    <property type="entry name" value="ARGININE EXPORTER PROTEIN ARGO-RELATED"/>
    <property type="match status" value="1"/>
</dbReference>
<keyword evidence="2" id="KW-1003">Cell membrane</keyword>
<organism evidence="7 8">
    <name type="scientific">Pseudomonas arsenicoxydans</name>
    <dbReference type="NCBI Taxonomy" id="702115"/>
    <lineage>
        <taxon>Bacteria</taxon>
        <taxon>Pseudomonadati</taxon>
        <taxon>Pseudomonadota</taxon>
        <taxon>Gammaproteobacteria</taxon>
        <taxon>Pseudomonadales</taxon>
        <taxon>Pseudomonadaceae</taxon>
        <taxon>Pseudomonas</taxon>
    </lineage>
</organism>
<sequence length="202" mass="21043">MNDLAVLIPFLIFGIVMTGTPGPNNAMVLVSGARVGIWRTMPLVCGIALGIGLQLAVVGSGLGAVFEKIPGFHTVLSVSGAAYILWLAWKIATSGPLQINVEQRPPMGLLGGAAFQWINPKAWALSISAAATYVPAQNHILNLCIAAAILTALSVPCVGAWAVGGVAFRRILSHPTYALAFNSFMALVLVLATMPAILRLSS</sequence>
<feature type="transmembrane region" description="Helical" evidence="6">
    <location>
        <begin position="176"/>
        <end position="198"/>
    </location>
</feature>
<feature type="transmembrane region" description="Helical" evidence="6">
    <location>
        <begin position="140"/>
        <end position="164"/>
    </location>
</feature>
<feature type="transmembrane region" description="Helical" evidence="6">
    <location>
        <begin position="42"/>
        <end position="66"/>
    </location>
</feature>
<accession>A0A1H0KRZ8</accession>
<reference evidence="7 8" key="1">
    <citation type="submission" date="2016-10" db="EMBL/GenBank/DDBJ databases">
        <authorList>
            <person name="de Groot N.N."/>
        </authorList>
    </citation>
    <scope>NUCLEOTIDE SEQUENCE [LARGE SCALE GENOMIC DNA]</scope>
    <source>
        <strain evidence="7 8">CECT 7543</strain>
    </source>
</reference>
<dbReference type="GO" id="GO:0033228">
    <property type="term" value="P:cysteine export across plasma membrane"/>
    <property type="evidence" value="ECO:0007669"/>
    <property type="project" value="TreeGrafter"/>
</dbReference>
<name>A0A1H0KRZ8_9PSED</name>